<gene>
    <name evidence="2" type="ORF">GCM10010430_58560</name>
</gene>
<sequence length="68" mass="7196">MSSTGRPRSSRTSANIALCPASTNSSCGTPGSGSVSSGSTAIIAWRNNYRSNTPPYTSWRHIFPYGAR</sequence>
<evidence type="ECO:0000313" key="3">
    <source>
        <dbReference type="Proteomes" id="UP001500305"/>
    </source>
</evidence>
<name>A0ABP5RL58_9ACTN</name>
<feature type="compositionally biased region" description="Low complexity" evidence="1">
    <location>
        <begin position="25"/>
        <end position="34"/>
    </location>
</feature>
<feature type="compositionally biased region" description="Low complexity" evidence="1">
    <location>
        <begin position="1"/>
        <end position="13"/>
    </location>
</feature>
<dbReference type="EMBL" id="BAAATR010000033">
    <property type="protein sequence ID" value="GAA2265883.1"/>
    <property type="molecule type" value="Genomic_DNA"/>
</dbReference>
<comment type="caution">
    <text evidence="2">The sequence shown here is derived from an EMBL/GenBank/DDBJ whole genome shotgun (WGS) entry which is preliminary data.</text>
</comment>
<feature type="region of interest" description="Disordered" evidence="1">
    <location>
        <begin position="1"/>
        <end position="34"/>
    </location>
</feature>
<evidence type="ECO:0000313" key="2">
    <source>
        <dbReference type="EMBL" id="GAA2265883.1"/>
    </source>
</evidence>
<organism evidence="2 3">
    <name type="scientific">Kitasatospora cystarginea</name>
    <dbReference type="NCBI Taxonomy" id="58350"/>
    <lineage>
        <taxon>Bacteria</taxon>
        <taxon>Bacillati</taxon>
        <taxon>Actinomycetota</taxon>
        <taxon>Actinomycetes</taxon>
        <taxon>Kitasatosporales</taxon>
        <taxon>Streptomycetaceae</taxon>
        <taxon>Kitasatospora</taxon>
    </lineage>
</organism>
<evidence type="ECO:0000256" key="1">
    <source>
        <dbReference type="SAM" id="MobiDB-lite"/>
    </source>
</evidence>
<dbReference type="Proteomes" id="UP001500305">
    <property type="component" value="Unassembled WGS sequence"/>
</dbReference>
<protein>
    <submittedName>
        <fullName evidence="2">Uncharacterized protein</fullName>
    </submittedName>
</protein>
<reference evidence="3" key="1">
    <citation type="journal article" date="2019" name="Int. J. Syst. Evol. Microbiol.">
        <title>The Global Catalogue of Microorganisms (GCM) 10K type strain sequencing project: providing services to taxonomists for standard genome sequencing and annotation.</title>
        <authorList>
            <consortium name="The Broad Institute Genomics Platform"/>
            <consortium name="The Broad Institute Genome Sequencing Center for Infectious Disease"/>
            <person name="Wu L."/>
            <person name="Ma J."/>
        </authorList>
    </citation>
    <scope>NUCLEOTIDE SEQUENCE [LARGE SCALE GENOMIC DNA]</scope>
    <source>
        <strain evidence="3">JCM 7356</strain>
    </source>
</reference>
<proteinExistence type="predicted"/>
<keyword evidence="3" id="KW-1185">Reference proteome</keyword>
<accession>A0ABP5RL58</accession>